<feature type="compositionally biased region" description="Basic and acidic residues" evidence="2">
    <location>
        <begin position="213"/>
        <end position="231"/>
    </location>
</feature>
<feature type="compositionally biased region" description="Polar residues" evidence="2">
    <location>
        <begin position="438"/>
        <end position="448"/>
    </location>
</feature>
<feature type="compositionally biased region" description="Polar residues" evidence="2">
    <location>
        <begin position="374"/>
        <end position="393"/>
    </location>
</feature>
<comment type="caution">
    <text evidence="3">The sequence shown here is derived from an EMBL/GenBank/DDBJ whole genome shotgun (WGS) entry which is preliminary data.</text>
</comment>
<sequence length="520" mass="57244">MGDWLRPVFGRARTGSTSSFERSTSPRKGGSCGTEGSKLSLSRVSSYLGLRPRTPPVPQFLGLDSFQGTRNPENVYHMPSTDQMAETLKVVMMNKCPIEAVPIEYNACILHVLEAYQDLREQLKTTTDAIEELKQSHTKDIKEFEALATRWEAKEKDYKSELKKLEVLLSRTEAGMETVVMARSNSVIHGSGRATEAIEHGINSIKASHAARHPQDDTEPHKPGAPFDRRNRNIYTPRPSRSQLEAMDRKDRERVLGLGSDSSSSSLNESSFPSQHRDSLSIDKLHSLGIATDDNPLPHSPPTSSYLEAQLRMDTPSPKQRLHLENEFPGLGPRPGQMSFSFQPGDDAHILTPAEAMELAKSNRLKGHVRQRKLGNQNKRLDTLNQNSPNTRGAYNKNKPNPVKTRSTLSNHQTNRRSDEPSNSANSNRTKLEKPQPLTRNNSGSSIVTAICHNSGPGSAAGSRPESRNSRPHPDRQVTRSEAITAALRAFGGNRRGLGLRKKSSGPVAGEDIQGAGKPG</sequence>
<organism evidence="3 4">
    <name type="scientific">Venustampulla echinocandica</name>
    <dbReference type="NCBI Taxonomy" id="2656787"/>
    <lineage>
        <taxon>Eukaryota</taxon>
        <taxon>Fungi</taxon>
        <taxon>Dikarya</taxon>
        <taxon>Ascomycota</taxon>
        <taxon>Pezizomycotina</taxon>
        <taxon>Leotiomycetes</taxon>
        <taxon>Helotiales</taxon>
        <taxon>Pleuroascaceae</taxon>
        <taxon>Venustampulla</taxon>
    </lineage>
</organism>
<feature type="region of interest" description="Disordered" evidence="2">
    <location>
        <begin position="1"/>
        <end position="37"/>
    </location>
</feature>
<keyword evidence="4" id="KW-1185">Reference proteome</keyword>
<protein>
    <submittedName>
        <fullName evidence="3">Uncharacterized protein</fullName>
    </submittedName>
</protein>
<feature type="compositionally biased region" description="Basic residues" evidence="2">
    <location>
        <begin position="363"/>
        <end position="373"/>
    </location>
</feature>
<dbReference type="EMBL" id="NPIC01000001">
    <property type="protein sequence ID" value="RDL40379.1"/>
    <property type="molecule type" value="Genomic_DNA"/>
</dbReference>
<dbReference type="AlphaFoldDB" id="A0A370TXY4"/>
<evidence type="ECO:0000313" key="3">
    <source>
        <dbReference type="EMBL" id="RDL40379.1"/>
    </source>
</evidence>
<dbReference type="GeneID" id="43593207"/>
<dbReference type="STRING" id="2656787.A0A370TXY4"/>
<dbReference type="Proteomes" id="UP000254866">
    <property type="component" value="Unassembled WGS sequence"/>
</dbReference>
<reference evidence="3 4" key="1">
    <citation type="journal article" date="2018" name="IMA Fungus">
        <title>IMA Genome-F 9: Draft genome sequence of Annulohypoxylon stygium, Aspergillus mulundensis, Berkeleyomyces basicola (syn. Thielaviopsis basicola), Ceratocystis smalleyi, two Cercospora beticola strains, Coleophoma cylindrospora, Fusarium fracticaudum, Phialophora cf. hyalina, and Morchella septimelata.</title>
        <authorList>
            <person name="Wingfield B.D."/>
            <person name="Bills G.F."/>
            <person name="Dong Y."/>
            <person name="Huang W."/>
            <person name="Nel W.J."/>
            <person name="Swalarsk-Parry B.S."/>
            <person name="Vaghefi N."/>
            <person name="Wilken P.M."/>
            <person name="An Z."/>
            <person name="de Beer Z.W."/>
            <person name="De Vos L."/>
            <person name="Chen L."/>
            <person name="Duong T.A."/>
            <person name="Gao Y."/>
            <person name="Hammerbacher A."/>
            <person name="Kikkert J.R."/>
            <person name="Li Y."/>
            <person name="Li H."/>
            <person name="Li K."/>
            <person name="Li Q."/>
            <person name="Liu X."/>
            <person name="Ma X."/>
            <person name="Naidoo K."/>
            <person name="Pethybridge S.J."/>
            <person name="Sun J."/>
            <person name="Steenkamp E.T."/>
            <person name="van der Nest M.A."/>
            <person name="van Wyk S."/>
            <person name="Wingfield M.J."/>
            <person name="Xiong C."/>
            <person name="Yue Q."/>
            <person name="Zhang X."/>
        </authorList>
    </citation>
    <scope>NUCLEOTIDE SEQUENCE [LARGE SCALE GENOMIC DNA]</scope>
    <source>
        <strain evidence="3 4">BP 5553</strain>
    </source>
</reference>
<keyword evidence="1" id="KW-0175">Coiled coil</keyword>
<dbReference type="RefSeq" id="XP_031873035.1">
    <property type="nucleotide sequence ID" value="XM_032008981.1"/>
</dbReference>
<feature type="compositionally biased region" description="Basic and acidic residues" evidence="2">
    <location>
        <begin position="246"/>
        <end position="255"/>
    </location>
</feature>
<feature type="compositionally biased region" description="Basic and acidic residues" evidence="2">
    <location>
        <begin position="465"/>
        <end position="479"/>
    </location>
</feature>
<feature type="coiled-coil region" evidence="1">
    <location>
        <begin position="113"/>
        <end position="168"/>
    </location>
</feature>
<proteinExistence type="predicted"/>
<evidence type="ECO:0000256" key="2">
    <source>
        <dbReference type="SAM" id="MobiDB-lite"/>
    </source>
</evidence>
<feature type="region of interest" description="Disordered" evidence="2">
    <location>
        <begin position="322"/>
        <end position="347"/>
    </location>
</feature>
<feature type="compositionally biased region" description="Polar residues" evidence="2">
    <location>
        <begin position="14"/>
        <end position="23"/>
    </location>
</feature>
<dbReference type="OrthoDB" id="5430717at2759"/>
<name>A0A370TXY4_9HELO</name>
<feature type="region of interest" description="Disordered" evidence="2">
    <location>
        <begin position="362"/>
        <end position="520"/>
    </location>
</feature>
<gene>
    <name evidence="3" type="ORF">BP5553_00358</name>
</gene>
<feature type="compositionally biased region" description="Low complexity" evidence="2">
    <location>
        <begin position="260"/>
        <end position="274"/>
    </location>
</feature>
<feature type="region of interest" description="Disordered" evidence="2">
    <location>
        <begin position="207"/>
        <end position="278"/>
    </location>
</feature>
<feature type="compositionally biased region" description="Polar residues" evidence="2">
    <location>
        <begin position="404"/>
        <end position="413"/>
    </location>
</feature>
<evidence type="ECO:0000313" key="4">
    <source>
        <dbReference type="Proteomes" id="UP000254866"/>
    </source>
</evidence>
<accession>A0A370TXY4</accession>
<evidence type="ECO:0000256" key="1">
    <source>
        <dbReference type="SAM" id="Coils"/>
    </source>
</evidence>